<evidence type="ECO:0000313" key="4">
    <source>
        <dbReference type="Proteomes" id="UP000287972"/>
    </source>
</evidence>
<reference evidence="3 4" key="1">
    <citation type="submission" date="2017-06" db="EMBL/GenBank/DDBJ databases">
        <title>Comparative genomic analysis of Ambrosia Fusariam Clade fungi.</title>
        <authorList>
            <person name="Stajich J.E."/>
            <person name="Carrillo J."/>
            <person name="Kijimoto T."/>
            <person name="Eskalen A."/>
            <person name="O'Donnell K."/>
            <person name="Kasson M."/>
        </authorList>
    </citation>
    <scope>NUCLEOTIDE SEQUENCE [LARGE SCALE GENOMIC DNA]</scope>
    <source>
        <strain evidence="3 4">NRRL62606</strain>
    </source>
</reference>
<dbReference type="InterPro" id="IPR038765">
    <property type="entry name" value="Papain-like_cys_pep_sf"/>
</dbReference>
<feature type="compositionally biased region" description="Polar residues" evidence="2">
    <location>
        <begin position="8"/>
        <end position="26"/>
    </location>
</feature>
<evidence type="ECO:0008006" key="5">
    <source>
        <dbReference type="Google" id="ProtNLM"/>
    </source>
</evidence>
<feature type="compositionally biased region" description="Polar residues" evidence="2">
    <location>
        <begin position="52"/>
        <end position="64"/>
    </location>
</feature>
<evidence type="ECO:0000313" key="3">
    <source>
        <dbReference type="EMBL" id="RSL79130.1"/>
    </source>
</evidence>
<dbReference type="Proteomes" id="UP000287972">
    <property type="component" value="Unassembled WGS sequence"/>
</dbReference>
<feature type="region of interest" description="Disordered" evidence="2">
    <location>
        <begin position="197"/>
        <end position="225"/>
    </location>
</feature>
<keyword evidence="1" id="KW-0175">Coiled coil</keyword>
<sequence length="647" mass="72603">MPPPRPPSQRTNTRPGFSPGTSSINARVSSYSSGLIQRGDLHSLSGLSFLTDRSSSQSFNSPDRTSAFGYSTPAPSSDERKTRTNAKRQEKSNNSREDNIAWLDHVWGGPDWLPPDVRKALVEFGFPQPAVDVVKHMRSITELVQTQDMTLESLWAEGGPLREGVNADVAKKQHKRRQDGPAPPHLSAAIAKQVLESLQDQNSSSPAAATHYMPDPQELEEDDVTTDSFADAEDHASETDDNVVVLVGAAAEPEIHDLTSPSSAKKRPLTPVNGPVFPGALKRFRSLSSYTADRLVDCLTPGNQMGDDALQVLCEVVMAHHRQKTRPARLFHPFWFQSQEDFQPQSFPRLDDGCTAGFPIHCPKPREQLEHWAFGVMTPKGENMELHIHDSAPTPERYERIKKRFEAWMDVSSYSGDVEFIKENCPGQKDDWSCGLHAVACFSRVLRGIPCNRQPALDVPTEQARHLSLLRTIDTRLLPNDVGNTIETFRGVQREADLRRLSADEVAKLRDESGKRLRKAEMEKVIGDEALDKSLEAFLAHVRQQKAENERKVQEEKVKFDTLNRIYKVREDYERKMQAEAEKERIQEEVRKAEEILRAAKSKLDDASVKHNASVTKFEESFASAGAEDWEVNLDGVAKMWERSGGR</sequence>
<name>A0A428RNR3_9HYPO</name>
<dbReference type="Gene3D" id="3.40.395.10">
    <property type="entry name" value="Adenoviral Proteinase, Chain A"/>
    <property type="match status" value="1"/>
</dbReference>
<keyword evidence="4" id="KW-1185">Reference proteome</keyword>
<protein>
    <recommendedName>
        <fullName evidence="5">Ubiquitin-like protease family profile domain-containing protein</fullName>
    </recommendedName>
</protein>
<dbReference type="SUPFAM" id="SSF54001">
    <property type="entry name" value="Cysteine proteinases"/>
    <property type="match status" value="1"/>
</dbReference>
<organism evidence="3 4">
    <name type="scientific">Fusarium floridanum</name>
    <dbReference type="NCBI Taxonomy" id="1325733"/>
    <lineage>
        <taxon>Eukaryota</taxon>
        <taxon>Fungi</taxon>
        <taxon>Dikarya</taxon>
        <taxon>Ascomycota</taxon>
        <taxon>Pezizomycotina</taxon>
        <taxon>Sordariomycetes</taxon>
        <taxon>Hypocreomycetidae</taxon>
        <taxon>Hypocreales</taxon>
        <taxon>Nectriaceae</taxon>
        <taxon>Fusarium</taxon>
        <taxon>Fusarium solani species complex</taxon>
    </lineage>
</organism>
<proteinExistence type="predicted"/>
<feature type="compositionally biased region" description="Basic and acidic residues" evidence="2">
    <location>
        <begin position="77"/>
        <end position="96"/>
    </location>
</feature>
<dbReference type="EMBL" id="NKCL01000184">
    <property type="protein sequence ID" value="RSL79130.1"/>
    <property type="molecule type" value="Genomic_DNA"/>
</dbReference>
<comment type="caution">
    <text evidence="3">The sequence shown here is derived from an EMBL/GenBank/DDBJ whole genome shotgun (WGS) entry which is preliminary data.</text>
</comment>
<feature type="compositionally biased region" description="Polar residues" evidence="2">
    <location>
        <begin position="197"/>
        <end position="207"/>
    </location>
</feature>
<accession>A0A428RNR3</accession>
<feature type="region of interest" description="Disordered" evidence="2">
    <location>
        <begin position="1"/>
        <end position="26"/>
    </location>
</feature>
<gene>
    <name evidence="3" type="ORF">CEP51_007619</name>
</gene>
<feature type="region of interest" description="Disordered" evidence="2">
    <location>
        <begin position="52"/>
        <end position="96"/>
    </location>
</feature>
<feature type="coiled-coil region" evidence="1">
    <location>
        <begin position="539"/>
        <end position="610"/>
    </location>
</feature>
<evidence type="ECO:0000256" key="1">
    <source>
        <dbReference type="SAM" id="Coils"/>
    </source>
</evidence>
<dbReference type="AlphaFoldDB" id="A0A428RNR3"/>
<evidence type="ECO:0000256" key="2">
    <source>
        <dbReference type="SAM" id="MobiDB-lite"/>
    </source>
</evidence>